<keyword evidence="10 11" id="KW-0472">Membrane</keyword>
<evidence type="ECO:0000256" key="8">
    <source>
        <dbReference type="ARBA" id="ARBA00022989"/>
    </source>
</evidence>
<organism evidence="12 13">
    <name type="scientific">Tubulinosema ratisbonensis</name>
    <dbReference type="NCBI Taxonomy" id="291195"/>
    <lineage>
        <taxon>Eukaryota</taxon>
        <taxon>Fungi</taxon>
        <taxon>Fungi incertae sedis</taxon>
        <taxon>Microsporidia</taxon>
        <taxon>Tubulinosematoidea</taxon>
        <taxon>Tubulinosematidae</taxon>
        <taxon>Tubulinosema</taxon>
    </lineage>
</organism>
<evidence type="ECO:0000256" key="4">
    <source>
        <dbReference type="ARBA" id="ARBA00022448"/>
    </source>
</evidence>
<accession>A0A437AHS1</accession>
<evidence type="ECO:0000256" key="2">
    <source>
        <dbReference type="ARBA" id="ARBA00010604"/>
    </source>
</evidence>
<dbReference type="PANTHER" id="PTHR12443:SF9">
    <property type="entry name" value="TRANSLOCATION PROTEIN SEC62"/>
    <property type="match status" value="1"/>
</dbReference>
<evidence type="ECO:0000256" key="9">
    <source>
        <dbReference type="ARBA" id="ARBA00023010"/>
    </source>
</evidence>
<gene>
    <name evidence="12" type="ORF">TUBRATIS_29390</name>
</gene>
<reference evidence="12 13" key="1">
    <citation type="submission" date="2018-10" db="EMBL/GenBank/DDBJ databases">
        <title>Draft genome sequence of the microsporidian Tubulinosema ratisbonensis.</title>
        <authorList>
            <person name="Polonais V."/>
            <person name="Peyretaillade E."/>
            <person name="Niehus S."/>
            <person name="Wawrzyniak I."/>
            <person name="Franchet A."/>
            <person name="Gaspin C."/>
            <person name="Reichstadt M."/>
            <person name="Belser C."/>
            <person name="Labadie K."/>
            <person name="Delbac F."/>
            <person name="Ferrandon D."/>
        </authorList>
    </citation>
    <scope>NUCLEOTIDE SEQUENCE [LARGE SCALE GENOMIC DNA]</scope>
    <source>
        <strain evidence="12 13">Franzen</strain>
    </source>
</reference>
<keyword evidence="9" id="KW-0811">Translocation</keyword>
<evidence type="ECO:0000256" key="7">
    <source>
        <dbReference type="ARBA" id="ARBA00022927"/>
    </source>
</evidence>
<dbReference type="Proteomes" id="UP000282876">
    <property type="component" value="Unassembled WGS sequence"/>
</dbReference>
<evidence type="ECO:0000256" key="10">
    <source>
        <dbReference type="ARBA" id="ARBA00023136"/>
    </source>
</evidence>
<protein>
    <recommendedName>
        <fullName evidence="3">Translocation protein SEC62</fullName>
    </recommendedName>
</protein>
<dbReference type="VEuPathDB" id="MicrosporidiaDB:TUBRATIS_29390"/>
<keyword evidence="8 11" id="KW-1133">Transmembrane helix</keyword>
<dbReference type="GO" id="GO:0031204">
    <property type="term" value="P:post-translational protein targeting to membrane, translocation"/>
    <property type="evidence" value="ECO:0007669"/>
    <property type="project" value="TreeGrafter"/>
</dbReference>
<dbReference type="Pfam" id="PF03839">
    <property type="entry name" value="Sec62"/>
    <property type="match status" value="1"/>
</dbReference>
<dbReference type="PANTHER" id="PTHR12443">
    <property type="entry name" value="TRANSLOCATION PROTEIN SEC62"/>
    <property type="match status" value="1"/>
</dbReference>
<dbReference type="STRING" id="291195.A0A437AHS1"/>
<feature type="transmembrane region" description="Helical" evidence="11">
    <location>
        <begin position="105"/>
        <end position="127"/>
    </location>
</feature>
<evidence type="ECO:0000256" key="6">
    <source>
        <dbReference type="ARBA" id="ARBA00022824"/>
    </source>
</evidence>
<dbReference type="OrthoDB" id="200187at2759"/>
<dbReference type="AlphaFoldDB" id="A0A437AHS1"/>
<evidence type="ECO:0000256" key="11">
    <source>
        <dbReference type="SAM" id="Phobius"/>
    </source>
</evidence>
<feature type="transmembrane region" description="Helical" evidence="11">
    <location>
        <begin position="139"/>
        <end position="166"/>
    </location>
</feature>
<evidence type="ECO:0000256" key="3">
    <source>
        <dbReference type="ARBA" id="ARBA00021257"/>
    </source>
</evidence>
<keyword evidence="7" id="KW-0653">Protein transport</keyword>
<evidence type="ECO:0000313" key="13">
    <source>
        <dbReference type="Proteomes" id="UP000282876"/>
    </source>
</evidence>
<dbReference type="InterPro" id="IPR004728">
    <property type="entry name" value="Sec62"/>
</dbReference>
<keyword evidence="6" id="KW-0256">Endoplasmic reticulum</keyword>
<comment type="caution">
    <text evidence="12">The sequence shown here is derived from an EMBL/GenBank/DDBJ whole genome shotgun (WGS) entry which is preliminary data.</text>
</comment>
<keyword evidence="5 11" id="KW-0812">Transmembrane</keyword>
<evidence type="ECO:0000313" key="12">
    <source>
        <dbReference type="EMBL" id="RVD90628.1"/>
    </source>
</evidence>
<comment type="similarity">
    <text evidence="2">Belongs to the SEC62 family.</text>
</comment>
<sequence>MNQSQKKINISKLESLLRKVETKEALLNGTKRVYYFKGSDGINILQTKYSQSDCVFLMNYLLDNDIIIKIKLNNDKEKLPSCKLNLIGNFSPNENFIFIKAPSNFYNLLISVLFLGLSLFLVMFKLWPANLKHYASYTSYPIIGFIIFLVVVAIIRLIFFIITFFFNPPGIWIFPNFFADVGFFESFVPLWERDGVDTKPKKDD</sequence>
<dbReference type="EMBL" id="RCSS01000821">
    <property type="protein sequence ID" value="RVD90628.1"/>
    <property type="molecule type" value="Genomic_DNA"/>
</dbReference>
<evidence type="ECO:0000256" key="1">
    <source>
        <dbReference type="ARBA" id="ARBA00004477"/>
    </source>
</evidence>
<name>A0A437AHS1_9MICR</name>
<comment type="subcellular location">
    <subcellularLocation>
        <location evidence="1">Endoplasmic reticulum membrane</location>
        <topology evidence="1">Multi-pass membrane protein</topology>
    </subcellularLocation>
</comment>
<evidence type="ECO:0000256" key="5">
    <source>
        <dbReference type="ARBA" id="ARBA00022692"/>
    </source>
</evidence>
<keyword evidence="13" id="KW-1185">Reference proteome</keyword>
<proteinExistence type="inferred from homology"/>
<dbReference type="GO" id="GO:0005789">
    <property type="term" value="C:endoplasmic reticulum membrane"/>
    <property type="evidence" value="ECO:0007669"/>
    <property type="project" value="UniProtKB-SubCell"/>
</dbReference>
<keyword evidence="4" id="KW-0813">Transport</keyword>